<protein>
    <submittedName>
        <fullName evidence="1">Uncharacterized protein</fullName>
    </submittedName>
</protein>
<proteinExistence type="predicted"/>
<comment type="caution">
    <text evidence="1">The sequence shown here is derived from an EMBL/GenBank/DDBJ whole genome shotgun (WGS) entry which is preliminary data.</text>
</comment>
<gene>
    <name evidence="1" type="ORF">GO755_29785</name>
</gene>
<sequence>MESETPNETDSDLVDFDMQAWLAPVNRDDEVDMAEIYRCEKLGIENPKINLYSCKNGHQTVTINRAGVEDDFHQLSIDCPYCHTEARSHFYFCDQGLQPTHEFYLPADPNGHAKTNRGKFRRGAVAFKNIMTEDKVRLGKKLKPSLHKSAKK</sequence>
<evidence type="ECO:0000313" key="2">
    <source>
        <dbReference type="Proteomes" id="UP000436006"/>
    </source>
</evidence>
<reference evidence="1 2" key="1">
    <citation type="submission" date="2019-12" db="EMBL/GenBank/DDBJ databases">
        <title>Spirosoma sp. HMF4905 genome sequencing and assembly.</title>
        <authorList>
            <person name="Kang H."/>
            <person name="Cha I."/>
            <person name="Kim H."/>
            <person name="Joh K."/>
        </authorList>
    </citation>
    <scope>NUCLEOTIDE SEQUENCE [LARGE SCALE GENOMIC DNA]</scope>
    <source>
        <strain evidence="1 2">HMF4905</strain>
    </source>
</reference>
<evidence type="ECO:0000313" key="1">
    <source>
        <dbReference type="EMBL" id="MVM34259.1"/>
    </source>
</evidence>
<name>A0A7K1SKC3_9BACT</name>
<dbReference type="RefSeq" id="WP_157589086.1">
    <property type="nucleotide sequence ID" value="NZ_WPIN01000015.1"/>
</dbReference>
<accession>A0A7K1SKC3</accession>
<organism evidence="1 2">
    <name type="scientific">Spirosoma arboris</name>
    <dbReference type="NCBI Taxonomy" id="2682092"/>
    <lineage>
        <taxon>Bacteria</taxon>
        <taxon>Pseudomonadati</taxon>
        <taxon>Bacteroidota</taxon>
        <taxon>Cytophagia</taxon>
        <taxon>Cytophagales</taxon>
        <taxon>Cytophagaceae</taxon>
        <taxon>Spirosoma</taxon>
    </lineage>
</organism>
<dbReference type="EMBL" id="WPIN01000015">
    <property type="protein sequence ID" value="MVM34259.1"/>
    <property type="molecule type" value="Genomic_DNA"/>
</dbReference>
<dbReference type="AlphaFoldDB" id="A0A7K1SKC3"/>
<keyword evidence="2" id="KW-1185">Reference proteome</keyword>
<dbReference type="Proteomes" id="UP000436006">
    <property type="component" value="Unassembled WGS sequence"/>
</dbReference>